<dbReference type="SUPFAM" id="SSF52129">
    <property type="entry name" value="Caspase-like"/>
    <property type="match status" value="1"/>
</dbReference>
<sequence length="461" mass="52305">MWDLRRDDYPNSPRSPYPHFPVPFPRAPPEMRETYQKSYMPLGTPAVSPVRMHGTNPYSSYNTFPRSSSARFEAGMFPSHMGPRSYMPMPTPQPAPHRPLSREQHHEHRTRTRTRTKSAETRHVHYVDDTPPGSRPTKVSSTLHRNPSSQKLRRPTTPVQPRQAKGDHRGRSHSTGSAVPRPLLVHPAREQQAVRAHGHFQYSKCTGRKKALCIGINYIGQKRQLRGCINDIRNVKRYLTAYRGYHDGDIVMLMDETTNPRQMPTRRNIIDAMRWLVKDAKPHDSLFFHYSGHGGQVPDHNGSETDGYDEVIYPVDYKKAGVILDDEMNRIMVQSLPTGCRLTAIFDSCHSGTALDLPYIYHADGRLKGVHVTDRARALKGSSADVISFSGCRDDQTSADTVQRGVAVGAMSYAFVMSLSRNPVQSYQGLLRSVREILRQYEQKVQLSSSHPIDTNLRFIL</sequence>
<dbReference type="EMBL" id="KN833756">
    <property type="protein sequence ID" value="KIK21053.1"/>
    <property type="molecule type" value="Genomic_DNA"/>
</dbReference>
<dbReference type="AlphaFoldDB" id="A0A0C9ZMN1"/>
<organism evidence="6 7">
    <name type="scientific">Pisolithus microcarpus 441</name>
    <dbReference type="NCBI Taxonomy" id="765257"/>
    <lineage>
        <taxon>Eukaryota</taxon>
        <taxon>Fungi</taxon>
        <taxon>Dikarya</taxon>
        <taxon>Basidiomycota</taxon>
        <taxon>Agaricomycotina</taxon>
        <taxon>Agaricomycetes</taxon>
        <taxon>Agaricomycetidae</taxon>
        <taxon>Boletales</taxon>
        <taxon>Sclerodermatineae</taxon>
        <taxon>Pisolithaceae</taxon>
        <taxon>Pisolithus</taxon>
    </lineage>
</organism>
<dbReference type="Proteomes" id="UP000054018">
    <property type="component" value="Unassembled WGS sequence"/>
</dbReference>
<dbReference type="InterPro" id="IPR029030">
    <property type="entry name" value="Caspase-like_dom_sf"/>
</dbReference>
<dbReference type="InterPro" id="IPR011600">
    <property type="entry name" value="Pept_C14_caspase"/>
</dbReference>
<evidence type="ECO:0000256" key="1">
    <source>
        <dbReference type="ARBA" id="ARBA00009005"/>
    </source>
</evidence>
<dbReference type="GO" id="GO:0006915">
    <property type="term" value="P:apoptotic process"/>
    <property type="evidence" value="ECO:0007669"/>
    <property type="project" value="UniProtKB-KW"/>
</dbReference>
<keyword evidence="3" id="KW-0378">Hydrolase</keyword>
<evidence type="ECO:0000256" key="3">
    <source>
        <dbReference type="ARBA" id="ARBA00022807"/>
    </source>
</evidence>
<proteinExistence type="inferred from homology"/>
<gene>
    <name evidence="6" type="ORF">PISMIDRAFT_681765</name>
</gene>
<keyword evidence="3" id="KW-0788">Thiol protease</keyword>
<dbReference type="HOGENOM" id="CLU_029389_1_1_1"/>
<evidence type="ECO:0000313" key="7">
    <source>
        <dbReference type="Proteomes" id="UP000054018"/>
    </source>
</evidence>
<dbReference type="OrthoDB" id="3223806at2759"/>
<evidence type="ECO:0000256" key="4">
    <source>
        <dbReference type="SAM" id="MobiDB-lite"/>
    </source>
</evidence>
<comment type="similarity">
    <text evidence="1">Belongs to the peptidase C14B family.</text>
</comment>
<feature type="compositionally biased region" description="Polar residues" evidence="4">
    <location>
        <begin position="137"/>
        <end position="150"/>
    </location>
</feature>
<name>A0A0C9ZMN1_9AGAM</name>
<reference evidence="7" key="2">
    <citation type="submission" date="2015-01" db="EMBL/GenBank/DDBJ databases">
        <title>Evolutionary Origins and Diversification of the Mycorrhizal Mutualists.</title>
        <authorList>
            <consortium name="DOE Joint Genome Institute"/>
            <consortium name="Mycorrhizal Genomics Consortium"/>
            <person name="Kohler A."/>
            <person name="Kuo A."/>
            <person name="Nagy L.G."/>
            <person name="Floudas D."/>
            <person name="Copeland A."/>
            <person name="Barry K.W."/>
            <person name="Cichocki N."/>
            <person name="Veneault-Fourrey C."/>
            <person name="LaButti K."/>
            <person name="Lindquist E.A."/>
            <person name="Lipzen A."/>
            <person name="Lundell T."/>
            <person name="Morin E."/>
            <person name="Murat C."/>
            <person name="Riley R."/>
            <person name="Ohm R."/>
            <person name="Sun H."/>
            <person name="Tunlid A."/>
            <person name="Henrissat B."/>
            <person name="Grigoriev I.V."/>
            <person name="Hibbett D.S."/>
            <person name="Martin F."/>
        </authorList>
    </citation>
    <scope>NUCLEOTIDE SEQUENCE [LARGE SCALE GENOMIC DNA]</scope>
    <source>
        <strain evidence="7">441</strain>
    </source>
</reference>
<feature type="compositionally biased region" description="Basic and acidic residues" evidence="4">
    <location>
        <begin position="117"/>
        <end position="128"/>
    </location>
</feature>
<protein>
    <recommendedName>
        <fullName evidence="5">Peptidase C14 caspase domain-containing protein</fullName>
    </recommendedName>
</protein>
<keyword evidence="3" id="KW-0645">Protease</keyword>
<dbReference type="Pfam" id="PF00656">
    <property type="entry name" value="Peptidase_C14"/>
    <property type="match status" value="1"/>
</dbReference>
<keyword evidence="7" id="KW-1185">Reference proteome</keyword>
<accession>A0A0C9ZMN1</accession>
<dbReference type="PANTHER" id="PTHR48104:SF30">
    <property type="entry name" value="METACASPASE-1"/>
    <property type="match status" value="1"/>
</dbReference>
<dbReference type="GO" id="GO:0005737">
    <property type="term" value="C:cytoplasm"/>
    <property type="evidence" value="ECO:0007669"/>
    <property type="project" value="TreeGrafter"/>
</dbReference>
<evidence type="ECO:0000313" key="6">
    <source>
        <dbReference type="EMBL" id="KIK21053.1"/>
    </source>
</evidence>
<feature type="domain" description="Peptidase C14 caspase" evidence="5">
    <location>
        <begin position="208"/>
        <end position="452"/>
    </location>
</feature>
<reference evidence="6 7" key="1">
    <citation type="submission" date="2014-04" db="EMBL/GenBank/DDBJ databases">
        <authorList>
            <consortium name="DOE Joint Genome Institute"/>
            <person name="Kuo A."/>
            <person name="Kohler A."/>
            <person name="Costa M.D."/>
            <person name="Nagy L.G."/>
            <person name="Floudas D."/>
            <person name="Copeland A."/>
            <person name="Barry K.W."/>
            <person name="Cichocki N."/>
            <person name="Veneault-Fourrey C."/>
            <person name="LaButti K."/>
            <person name="Lindquist E.A."/>
            <person name="Lipzen A."/>
            <person name="Lundell T."/>
            <person name="Morin E."/>
            <person name="Murat C."/>
            <person name="Sun H."/>
            <person name="Tunlid A."/>
            <person name="Henrissat B."/>
            <person name="Grigoriev I.V."/>
            <person name="Hibbett D.S."/>
            <person name="Martin F."/>
            <person name="Nordberg H.P."/>
            <person name="Cantor M.N."/>
            <person name="Hua S.X."/>
        </authorList>
    </citation>
    <scope>NUCLEOTIDE SEQUENCE [LARGE SCALE GENOMIC DNA]</scope>
    <source>
        <strain evidence="6 7">441</strain>
    </source>
</reference>
<keyword evidence="2" id="KW-0053">Apoptosis</keyword>
<feature type="region of interest" description="Disordered" evidence="4">
    <location>
        <begin position="1"/>
        <end position="21"/>
    </location>
</feature>
<dbReference type="InterPro" id="IPR050452">
    <property type="entry name" value="Metacaspase"/>
</dbReference>
<evidence type="ECO:0000259" key="5">
    <source>
        <dbReference type="Pfam" id="PF00656"/>
    </source>
</evidence>
<feature type="region of interest" description="Disordered" evidence="4">
    <location>
        <begin position="82"/>
        <end position="180"/>
    </location>
</feature>
<dbReference type="GO" id="GO:0006508">
    <property type="term" value="P:proteolysis"/>
    <property type="evidence" value="ECO:0007669"/>
    <property type="project" value="InterPro"/>
</dbReference>
<feature type="compositionally biased region" description="Basic residues" evidence="4">
    <location>
        <begin position="107"/>
        <end position="116"/>
    </location>
</feature>
<evidence type="ECO:0000256" key="2">
    <source>
        <dbReference type="ARBA" id="ARBA00022703"/>
    </source>
</evidence>
<dbReference type="Gene3D" id="3.40.50.12660">
    <property type="match status" value="1"/>
</dbReference>
<dbReference type="PANTHER" id="PTHR48104">
    <property type="entry name" value="METACASPASE-4"/>
    <property type="match status" value="1"/>
</dbReference>
<dbReference type="GO" id="GO:0004197">
    <property type="term" value="F:cysteine-type endopeptidase activity"/>
    <property type="evidence" value="ECO:0007669"/>
    <property type="project" value="InterPro"/>
</dbReference>